<evidence type="ECO:0000313" key="1">
    <source>
        <dbReference type="EMBL" id="KAF2070094.1"/>
    </source>
</evidence>
<protein>
    <submittedName>
        <fullName evidence="1">Uncharacterized protein</fullName>
    </submittedName>
</protein>
<dbReference type="EMBL" id="AJWJ01000544">
    <property type="protein sequence ID" value="KAF2070094.1"/>
    <property type="molecule type" value="Genomic_DNA"/>
</dbReference>
<name>A0A8J4V3S2_9MYCE</name>
<keyword evidence="2" id="KW-1185">Reference proteome</keyword>
<reference evidence="1" key="1">
    <citation type="submission" date="2020-01" db="EMBL/GenBank/DDBJ databases">
        <title>Development of genomics and gene disruption for Polysphondylium violaceum indicates a role for the polyketide synthase stlB in stalk morphogenesis.</title>
        <authorList>
            <person name="Narita B."/>
            <person name="Kawabe Y."/>
            <person name="Kin K."/>
            <person name="Saito T."/>
            <person name="Gibbs R."/>
            <person name="Kuspa A."/>
            <person name="Muzny D."/>
            <person name="Queller D."/>
            <person name="Richards S."/>
            <person name="Strassman J."/>
            <person name="Sucgang R."/>
            <person name="Worley K."/>
            <person name="Schaap P."/>
        </authorList>
    </citation>
    <scope>NUCLEOTIDE SEQUENCE</scope>
    <source>
        <strain evidence="1">QSvi11</strain>
    </source>
</reference>
<dbReference type="Proteomes" id="UP000695562">
    <property type="component" value="Unassembled WGS sequence"/>
</dbReference>
<organism evidence="1 2">
    <name type="scientific">Polysphondylium violaceum</name>
    <dbReference type="NCBI Taxonomy" id="133409"/>
    <lineage>
        <taxon>Eukaryota</taxon>
        <taxon>Amoebozoa</taxon>
        <taxon>Evosea</taxon>
        <taxon>Eumycetozoa</taxon>
        <taxon>Dictyostelia</taxon>
        <taxon>Dictyosteliales</taxon>
        <taxon>Dictyosteliaceae</taxon>
        <taxon>Polysphondylium</taxon>
    </lineage>
</organism>
<gene>
    <name evidence="1" type="ORF">CYY_008589</name>
</gene>
<proteinExistence type="predicted"/>
<comment type="caution">
    <text evidence="1">The sequence shown here is derived from an EMBL/GenBank/DDBJ whole genome shotgun (WGS) entry which is preliminary data.</text>
</comment>
<sequence length="767" mass="91222">MRDNKRDFLFFQVYRNTHLRNSVFDHLGRTRHGFNAFDKQGKFYYSYTDAPILDFMACKHQSLIELKLNRFKELFSSSSTDQYDESLYNHWLDIKHAHRPNPFTPEDKLRQQQEVKKMNHDYLDQYMEFIAPYCASDRFITADFIGKYGLTKKRFETIEKYHPNLHYYLEAGILRLEDGKEILDVLAREKRASFVPEGCFHDPFFEKYKDQLRLLDEWHDHEFFYEISSHADGHPEKALSYFKWLIKVSPHYNYDLYAPPSSGRPLLYSQLYGVNVVYSDKKRYEFDHFVFMCPEFLKFVIKAWPESLVDNYTIKTINDVKVAQTYLAFLQEQPNIDLPNMRISTTSSNPALLALFESVGIVDYDLKKIALGRASTPADFNLCSIKAATKDPLSYVMDLFKDPERGFLATEAYGDKYILRYAIKKKRIDFIEFYRDRIEFLDTDHLLQAYHYESMEAFEMFFANYREDFNDETLLNLTAMAIRKHDFQHTVRFFGCIEQRSESYLVDCIFWSYAFLAHADSHHRQDAIAIVRHLKSQMQQQHLDLFLEQCDSDDRRFVFLLIFIVDLDFYRLLQMPFSDLDHLSLLTKVPVSLLDHLIDRLDDQELEDLIFRLEELVVAINISPNNYGNLKTTIYLFSKFQSKIKHASILEKLCHLAMYYDNHLLVDILLHQTRVRLQIPHSHDNDYEIMTNNYQTMVQSIHATQSTYFQTHTAVANSFKDFKFKDRKQFQITMDFPVIERESTANYHPDEPLTQIPYDEVFLNYFL</sequence>
<accession>A0A8J4V3S2</accession>
<dbReference type="AlphaFoldDB" id="A0A8J4V3S2"/>
<evidence type="ECO:0000313" key="2">
    <source>
        <dbReference type="Proteomes" id="UP000695562"/>
    </source>
</evidence>